<proteinExistence type="predicted"/>
<organism evidence="2 3">
    <name type="scientific">Phenylobacterium parvum</name>
    <dbReference type="NCBI Taxonomy" id="2201350"/>
    <lineage>
        <taxon>Bacteria</taxon>
        <taxon>Pseudomonadati</taxon>
        <taxon>Pseudomonadota</taxon>
        <taxon>Alphaproteobacteria</taxon>
        <taxon>Caulobacterales</taxon>
        <taxon>Caulobacteraceae</taxon>
        <taxon>Phenylobacterium</taxon>
    </lineage>
</organism>
<keyword evidence="1" id="KW-1133">Transmembrane helix</keyword>
<keyword evidence="1" id="KW-0812">Transmembrane</keyword>
<accession>A0A2Z3HVS9</accession>
<dbReference type="AlphaFoldDB" id="A0A2Z3HVS9"/>
<reference evidence="3" key="1">
    <citation type="submission" date="2018-05" db="EMBL/GenBank/DDBJ databases">
        <title>Genome sequencing of Phenylobacterium sp. HYN0004.</title>
        <authorList>
            <person name="Yi H."/>
            <person name="Baek C."/>
        </authorList>
    </citation>
    <scope>NUCLEOTIDE SEQUENCE [LARGE SCALE GENOMIC DNA]</scope>
    <source>
        <strain evidence="3">HYN0004</strain>
    </source>
</reference>
<keyword evidence="1" id="KW-0472">Membrane</keyword>
<gene>
    <name evidence="2" type="ORF">HYN04_05910</name>
</gene>
<feature type="transmembrane region" description="Helical" evidence="1">
    <location>
        <begin position="45"/>
        <end position="68"/>
    </location>
</feature>
<dbReference type="RefSeq" id="WP_110449907.1">
    <property type="nucleotide sequence ID" value="NZ_CP029479.1"/>
</dbReference>
<evidence type="ECO:0000313" key="3">
    <source>
        <dbReference type="Proteomes" id="UP000247763"/>
    </source>
</evidence>
<dbReference type="EMBL" id="CP029479">
    <property type="protein sequence ID" value="AWM77340.1"/>
    <property type="molecule type" value="Genomic_DNA"/>
</dbReference>
<evidence type="ECO:0000313" key="2">
    <source>
        <dbReference type="EMBL" id="AWM77340.1"/>
    </source>
</evidence>
<dbReference type="KEGG" id="phb:HYN04_05910"/>
<feature type="transmembrane region" description="Helical" evidence="1">
    <location>
        <begin position="88"/>
        <end position="115"/>
    </location>
</feature>
<sequence length="121" mass="12373">MTDKPETDAPPGLADFFAAPAAGMQSPGMEAQILRRVVRRQRLRAIVPGVGALVGVAIAVPGLLAAPLPRLGTGDLLAKAPWKSVLDFIFVSLGEGGLAAIAVAGGLTALGLAFARYLEEV</sequence>
<protein>
    <submittedName>
        <fullName evidence="2">Uncharacterized protein</fullName>
    </submittedName>
</protein>
<keyword evidence="3" id="KW-1185">Reference proteome</keyword>
<evidence type="ECO:0000256" key="1">
    <source>
        <dbReference type="SAM" id="Phobius"/>
    </source>
</evidence>
<name>A0A2Z3HVS9_9CAUL</name>
<dbReference type="Proteomes" id="UP000247763">
    <property type="component" value="Chromosome"/>
</dbReference>